<keyword evidence="4 8" id="KW-0378">Hydrolase</keyword>
<dbReference type="InterPro" id="IPR003607">
    <property type="entry name" value="HD/PDEase_dom"/>
</dbReference>
<dbReference type="InterPro" id="IPR006674">
    <property type="entry name" value="HD_domain"/>
</dbReference>
<evidence type="ECO:0000256" key="5">
    <source>
        <dbReference type="ARBA" id="ARBA00023004"/>
    </source>
</evidence>
<dbReference type="InterPro" id="IPR051094">
    <property type="entry name" value="Diverse_Catalytic_Enzymes"/>
</dbReference>
<feature type="domain" description="HD" evidence="7">
    <location>
        <begin position="19"/>
        <end position="134"/>
    </location>
</feature>
<evidence type="ECO:0000256" key="4">
    <source>
        <dbReference type="ARBA" id="ARBA00022801"/>
    </source>
</evidence>
<evidence type="ECO:0000256" key="1">
    <source>
        <dbReference type="ARBA" id="ARBA00012506"/>
    </source>
</evidence>
<accession>A0ABV1GFJ5</accession>
<evidence type="ECO:0000256" key="6">
    <source>
        <dbReference type="ARBA" id="ARBA00049417"/>
    </source>
</evidence>
<evidence type="ECO:0000313" key="9">
    <source>
        <dbReference type="Proteomes" id="UP001477672"/>
    </source>
</evidence>
<evidence type="ECO:0000313" key="8">
    <source>
        <dbReference type="EMBL" id="MEQ2520593.1"/>
    </source>
</evidence>
<proteinExistence type="predicted"/>
<dbReference type="InterPro" id="IPR005249">
    <property type="entry name" value="YqeK"/>
</dbReference>
<dbReference type="PANTHER" id="PTHR35795:SF1">
    <property type="entry name" value="BIS(5'-NUCLEOSYL)-TETRAPHOSPHATASE, SYMMETRICAL"/>
    <property type="match status" value="1"/>
</dbReference>
<dbReference type="InterPro" id="IPR006675">
    <property type="entry name" value="HDIG_dom"/>
</dbReference>
<dbReference type="SUPFAM" id="SSF109604">
    <property type="entry name" value="HD-domain/PDEase-like"/>
    <property type="match status" value="1"/>
</dbReference>
<keyword evidence="5" id="KW-0408">Iron</keyword>
<reference evidence="8 9" key="1">
    <citation type="submission" date="2024-03" db="EMBL/GenBank/DDBJ databases">
        <title>Human intestinal bacterial collection.</title>
        <authorList>
            <person name="Pauvert C."/>
            <person name="Hitch T.C.A."/>
            <person name="Clavel T."/>
        </authorList>
    </citation>
    <scope>NUCLEOTIDE SEQUENCE [LARGE SCALE GENOMIC DNA]</scope>
    <source>
        <strain evidence="8 9">CLA-JM-H11</strain>
    </source>
</reference>
<dbReference type="NCBIfam" id="TIGR00488">
    <property type="entry name" value="bis(5'-nucleosyl)-tetraphosphatase (symmetrical) YqeK"/>
    <property type="match status" value="1"/>
</dbReference>
<dbReference type="CDD" id="cd00077">
    <property type="entry name" value="HDc"/>
    <property type="match status" value="1"/>
</dbReference>
<keyword evidence="3" id="KW-0547">Nucleotide-binding</keyword>
<dbReference type="Proteomes" id="UP001477672">
    <property type="component" value="Unassembled WGS sequence"/>
</dbReference>
<protein>
    <recommendedName>
        <fullName evidence="1">bis(5'-nucleosyl)-tetraphosphatase (symmetrical)</fullName>
        <ecNumber evidence="1">3.6.1.41</ecNumber>
    </recommendedName>
</protein>
<dbReference type="PANTHER" id="PTHR35795">
    <property type="entry name" value="SLR1885 PROTEIN"/>
    <property type="match status" value="1"/>
</dbReference>
<keyword evidence="9" id="KW-1185">Reference proteome</keyword>
<evidence type="ECO:0000256" key="3">
    <source>
        <dbReference type="ARBA" id="ARBA00022741"/>
    </source>
</evidence>
<organism evidence="8 9">
    <name type="scientific">Ruthenibacterium intestinale</name>
    <dbReference type="NCBI Taxonomy" id="3133163"/>
    <lineage>
        <taxon>Bacteria</taxon>
        <taxon>Bacillati</taxon>
        <taxon>Bacillota</taxon>
        <taxon>Clostridia</taxon>
        <taxon>Eubacteriales</taxon>
        <taxon>Oscillospiraceae</taxon>
        <taxon>Ruthenibacterium</taxon>
    </lineage>
</organism>
<gene>
    <name evidence="8" type="primary">yqeK</name>
    <name evidence="8" type="ORF">WMO24_09160</name>
</gene>
<sequence>MISVQEAKRLAKKNLSEKRYEHTSNVKKLAVELARRNGVDEDKAALAAYLHDIAKELPKDRLLQILRENDIMSDNALQRAPAVWHGIVAAILAKTEYGIEDEEILSAIRCHTTGKLNMSKLDKIIYMADMASYERNYPEAASLRAHVLENLDRGTIEGLGMSIAWLKAGGKNVDEYSLAAYAQQRQQYYGGAGVSF</sequence>
<dbReference type="EC" id="3.6.1.41" evidence="1"/>
<evidence type="ECO:0000259" key="7">
    <source>
        <dbReference type="PROSITE" id="PS51831"/>
    </source>
</evidence>
<keyword evidence="2" id="KW-0479">Metal-binding</keyword>
<dbReference type="GO" id="GO:0008803">
    <property type="term" value="F:bis(5'-nucleosyl)-tetraphosphatase (symmetrical) activity"/>
    <property type="evidence" value="ECO:0007669"/>
    <property type="project" value="UniProtKB-EC"/>
</dbReference>
<dbReference type="PROSITE" id="PS51831">
    <property type="entry name" value="HD"/>
    <property type="match status" value="1"/>
</dbReference>
<comment type="caution">
    <text evidence="8">The sequence shown here is derived from an EMBL/GenBank/DDBJ whole genome shotgun (WGS) entry which is preliminary data.</text>
</comment>
<comment type="catalytic activity">
    <reaction evidence="6">
        <text>P(1),P(4)-bis(5'-adenosyl) tetraphosphate + H2O = 2 ADP + 2 H(+)</text>
        <dbReference type="Rhea" id="RHEA:24252"/>
        <dbReference type="ChEBI" id="CHEBI:15377"/>
        <dbReference type="ChEBI" id="CHEBI:15378"/>
        <dbReference type="ChEBI" id="CHEBI:58141"/>
        <dbReference type="ChEBI" id="CHEBI:456216"/>
        <dbReference type="EC" id="3.6.1.41"/>
    </reaction>
</comment>
<dbReference type="Gene3D" id="1.10.3210.10">
    <property type="entry name" value="Hypothetical protein af1432"/>
    <property type="match status" value="1"/>
</dbReference>
<dbReference type="NCBIfam" id="TIGR00277">
    <property type="entry name" value="HDIG"/>
    <property type="match status" value="1"/>
</dbReference>
<dbReference type="Pfam" id="PF01966">
    <property type="entry name" value="HD"/>
    <property type="match status" value="1"/>
</dbReference>
<dbReference type="EMBL" id="JBBMFA010000092">
    <property type="protein sequence ID" value="MEQ2520593.1"/>
    <property type="molecule type" value="Genomic_DNA"/>
</dbReference>
<dbReference type="SMART" id="SM00471">
    <property type="entry name" value="HDc"/>
    <property type="match status" value="1"/>
</dbReference>
<evidence type="ECO:0000256" key="2">
    <source>
        <dbReference type="ARBA" id="ARBA00022723"/>
    </source>
</evidence>
<dbReference type="RefSeq" id="WP_349216134.1">
    <property type="nucleotide sequence ID" value="NZ_JBBMFA010000092.1"/>
</dbReference>
<name>A0ABV1GFJ5_9FIRM</name>